<keyword evidence="1" id="KW-0812">Transmembrane</keyword>
<feature type="transmembrane region" description="Helical" evidence="1">
    <location>
        <begin position="20"/>
        <end position="39"/>
    </location>
</feature>
<dbReference type="AlphaFoldDB" id="K9WPD0"/>
<proteinExistence type="predicted"/>
<gene>
    <name evidence="2" type="ORF">Mic7113_5782</name>
</gene>
<evidence type="ECO:0000313" key="3">
    <source>
        <dbReference type="Proteomes" id="UP000010471"/>
    </source>
</evidence>
<protein>
    <submittedName>
        <fullName evidence="2">Uncharacterized protein</fullName>
    </submittedName>
</protein>
<keyword evidence="3" id="KW-1185">Reference proteome</keyword>
<dbReference type="HOGENOM" id="CLU_2880884_0_0_3"/>
<dbReference type="KEGG" id="mic:Mic7113_5782"/>
<accession>K9WPD0</accession>
<keyword evidence="1" id="KW-1133">Transmembrane helix</keyword>
<keyword evidence="1" id="KW-0472">Membrane</keyword>
<reference evidence="2 3" key="1">
    <citation type="submission" date="2012-06" db="EMBL/GenBank/DDBJ databases">
        <title>Finished chromosome of genome of Microcoleus sp. PCC 7113.</title>
        <authorList>
            <consortium name="US DOE Joint Genome Institute"/>
            <person name="Gugger M."/>
            <person name="Coursin T."/>
            <person name="Rippka R."/>
            <person name="Tandeau De Marsac N."/>
            <person name="Huntemann M."/>
            <person name="Wei C.-L."/>
            <person name="Han J."/>
            <person name="Detter J.C."/>
            <person name="Han C."/>
            <person name="Tapia R."/>
            <person name="Chen A."/>
            <person name="Kyrpides N."/>
            <person name="Mavromatis K."/>
            <person name="Markowitz V."/>
            <person name="Szeto E."/>
            <person name="Ivanova N."/>
            <person name="Pagani I."/>
            <person name="Pati A."/>
            <person name="Goodwin L."/>
            <person name="Nordberg H.P."/>
            <person name="Cantor M.N."/>
            <person name="Hua S.X."/>
            <person name="Woyke T."/>
            <person name="Kerfeld C.A."/>
        </authorList>
    </citation>
    <scope>NUCLEOTIDE SEQUENCE [LARGE SCALE GENOMIC DNA]</scope>
    <source>
        <strain evidence="2 3">PCC 7113</strain>
    </source>
</reference>
<dbReference type="EMBL" id="CP003630">
    <property type="protein sequence ID" value="AFZ21407.1"/>
    <property type="molecule type" value="Genomic_DNA"/>
</dbReference>
<evidence type="ECO:0000313" key="2">
    <source>
        <dbReference type="EMBL" id="AFZ21407.1"/>
    </source>
</evidence>
<dbReference type="Proteomes" id="UP000010471">
    <property type="component" value="Chromosome"/>
</dbReference>
<sequence>MSALGYEQKVFMERTITLPVFVEFSLSLLGFILLACLFFQHGNVDRQGTVMEMSRVAAIAVSQ</sequence>
<dbReference type="STRING" id="1173027.Mic7113_5782"/>
<evidence type="ECO:0000256" key="1">
    <source>
        <dbReference type="SAM" id="Phobius"/>
    </source>
</evidence>
<name>K9WPD0_9CYAN</name>
<organism evidence="2 3">
    <name type="scientific">Allocoleopsis franciscana PCC 7113</name>
    <dbReference type="NCBI Taxonomy" id="1173027"/>
    <lineage>
        <taxon>Bacteria</taxon>
        <taxon>Bacillati</taxon>
        <taxon>Cyanobacteriota</taxon>
        <taxon>Cyanophyceae</taxon>
        <taxon>Coleofasciculales</taxon>
        <taxon>Coleofasciculaceae</taxon>
        <taxon>Allocoleopsis</taxon>
        <taxon>Allocoleopsis franciscana</taxon>
    </lineage>
</organism>